<evidence type="ECO:0000256" key="2">
    <source>
        <dbReference type="ARBA" id="ARBA00004906"/>
    </source>
</evidence>
<dbReference type="GO" id="GO:0000209">
    <property type="term" value="P:protein polyubiquitination"/>
    <property type="evidence" value="ECO:0007669"/>
    <property type="project" value="TreeGrafter"/>
</dbReference>
<comment type="caution">
    <text evidence="10">The sequence shown here is derived from an EMBL/GenBank/DDBJ whole genome shotgun (WGS) entry which is preliminary data.</text>
</comment>
<feature type="region of interest" description="Disordered" evidence="8">
    <location>
        <begin position="277"/>
        <end position="307"/>
    </location>
</feature>
<feature type="domain" description="U-box" evidence="9">
    <location>
        <begin position="117"/>
        <end position="191"/>
    </location>
</feature>
<keyword evidence="7" id="KW-0802">TPR repeat</keyword>
<evidence type="ECO:0000256" key="3">
    <source>
        <dbReference type="ARBA" id="ARBA00012483"/>
    </source>
</evidence>
<evidence type="ECO:0000259" key="9">
    <source>
        <dbReference type="PROSITE" id="PS51698"/>
    </source>
</evidence>
<keyword evidence="6" id="KW-0833">Ubl conjugation pathway</keyword>
<comment type="pathway">
    <text evidence="2">Protein modification; protein ubiquitination.</text>
</comment>
<dbReference type="GO" id="GO:0061630">
    <property type="term" value="F:ubiquitin protein ligase activity"/>
    <property type="evidence" value="ECO:0007669"/>
    <property type="project" value="UniProtKB-EC"/>
</dbReference>
<gene>
    <name evidence="10" type="ORF">IEQ34_010813</name>
</gene>
<dbReference type="Gene3D" id="3.30.40.10">
    <property type="entry name" value="Zinc/RING finger domain, C3HC4 (zinc finger)"/>
    <property type="match status" value="1"/>
</dbReference>
<dbReference type="AlphaFoldDB" id="A0AAV7GVP8"/>
<dbReference type="GO" id="GO:0051087">
    <property type="term" value="F:protein-folding chaperone binding"/>
    <property type="evidence" value="ECO:0007669"/>
    <property type="project" value="TreeGrafter"/>
</dbReference>
<evidence type="ECO:0000256" key="7">
    <source>
        <dbReference type="ARBA" id="ARBA00022803"/>
    </source>
</evidence>
<dbReference type="GO" id="GO:0045862">
    <property type="term" value="P:positive regulation of proteolysis"/>
    <property type="evidence" value="ECO:0007669"/>
    <property type="project" value="TreeGrafter"/>
</dbReference>
<protein>
    <recommendedName>
        <fullName evidence="3">RING-type E3 ubiquitin transferase</fullName>
        <ecNumber evidence="3">2.3.2.27</ecNumber>
    </recommendedName>
</protein>
<dbReference type="GO" id="GO:0005737">
    <property type="term" value="C:cytoplasm"/>
    <property type="evidence" value="ECO:0007669"/>
    <property type="project" value="TreeGrafter"/>
</dbReference>
<evidence type="ECO:0000256" key="5">
    <source>
        <dbReference type="ARBA" id="ARBA00022737"/>
    </source>
</evidence>
<reference evidence="10 11" key="1">
    <citation type="journal article" date="2021" name="Hortic Res">
        <title>Chromosome-scale assembly of the Dendrobium chrysotoxum genome enhances the understanding of orchid evolution.</title>
        <authorList>
            <person name="Zhang Y."/>
            <person name="Zhang G.Q."/>
            <person name="Zhang D."/>
            <person name="Liu X.D."/>
            <person name="Xu X.Y."/>
            <person name="Sun W.H."/>
            <person name="Yu X."/>
            <person name="Zhu X."/>
            <person name="Wang Z.W."/>
            <person name="Zhao X."/>
            <person name="Zhong W.Y."/>
            <person name="Chen H."/>
            <person name="Yin W.L."/>
            <person name="Huang T."/>
            <person name="Niu S.C."/>
            <person name="Liu Z.J."/>
        </authorList>
    </citation>
    <scope>NUCLEOTIDE SEQUENCE [LARGE SCALE GENOMIC DNA]</scope>
    <source>
        <strain evidence="10">Lindl</strain>
    </source>
</reference>
<sequence length="468" mass="50907">MLGLALLEREDFAGSIKELEKAFDLERSTNPDGEMVEDVWQALAKAKYLEWELSSSKRTWRLQKLKDECESALILHQSLQDPQPEDGSQASSDDKVDQFELLNEVFRKALEDDTPREVPDYLCCNITLDIFQDPVITPSGVTYEKAVLLEHLEKVGNFDPITRQPLDKDELIPNLAIKGAARAFLKEHVLQKKRYHKKSSGSSPALTALPSLLSALLSLPPSISLSSSLCCITKGMCSNQPFSLVNEDLATLPPKPMGLNPPLSHIKDDASLSPVPAPFSDCLPPPRTGSRTPSSGSNSSLSTSPSSFLASPIDSPFHLLHSSSAVPFSWERQPGIPKLPAAAAAAGGRYDEDPHLLPLPPPLRSAVGFSRNKRSGAGGFDPFAVALAQCAKESSPETGEDLEGLWWRRSGLKRVGIWRRATIADRIGLISFYGSCKATCSVSDATIVLPRAAGRGAGLYGQMNRRRV</sequence>
<dbReference type="GO" id="GO:0071218">
    <property type="term" value="P:cellular response to misfolded protein"/>
    <property type="evidence" value="ECO:0007669"/>
    <property type="project" value="TreeGrafter"/>
</dbReference>
<keyword evidence="4" id="KW-0808">Transferase</keyword>
<dbReference type="SMART" id="SM00504">
    <property type="entry name" value="Ubox"/>
    <property type="match status" value="1"/>
</dbReference>
<dbReference type="PANTHER" id="PTHR46803:SF2">
    <property type="entry name" value="E3 UBIQUITIN-PROTEIN LIGASE CHIP"/>
    <property type="match status" value="1"/>
</dbReference>
<evidence type="ECO:0000256" key="8">
    <source>
        <dbReference type="SAM" id="MobiDB-lite"/>
    </source>
</evidence>
<dbReference type="SUPFAM" id="SSF57850">
    <property type="entry name" value="RING/U-box"/>
    <property type="match status" value="1"/>
</dbReference>
<name>A0AAV7GVP8_DENCH</name>
<dbReference type="PANTHER" id="PTHR46803">
    <property type="entry name" value="E3 UBIQUITIN-PROTEIN LIGASE CHIP"/>
    <property type="match status" value="1"/>
</dbReference>
<dbReference type="GO" id="GO:0043161">
    <property type="term" value="P:proteasome-mediated ubiquitin-dependent protein catabolic process"/>
    <property type="evidence" value="ECO:0007669"/>
    <property type="project" value="TreeGrafter"/>
</dbReference>
<keyword evidence="5" id="KW-0677">Repeat</keyword>
<dbReference type="CDD" id="cd16654">
    <property type="entry name" value="RING-Ubox_CHIP"/>
    <property type="match status" value="1"/>
</dbReference>
<comment type="catalytic activity">
    <reaction evidence="1">
        <text>S-ubiquitinyl-[E2 ubiquitin-conjugating enzyme]-L-cysteine + [acceptor protein]-L-lysine = [E2 ubiquitin-conjugating enzyme]-L-cysteine + N(6)-ubiquitinyl-[acceptor protein]-L-lysine.</text>
        <dbReference type="EC" id="2.3.2.27"/>
    </reaction>
</comment>
<evidence type="ECO:0000256" key="6">
    <source>
        <dbReference type="ARBA" id="ARBA00022786"/>
    </source>
</evidence>
<dbReference type="Proteomes" id="UP000775213">
    <property type="component" value="Unassembled WGS sequence"/>
</dbReference>
<dbReference type="Pfam" id="PF04564">
    <property type="entry name" value="U-box"/>
    <property type="match status" value="1"/>
</dbReference>
<keyword evidence="11" id="KW-1185">Reference proteome</keyword>
<dbReference type="PROSITE" id="PS51698">
    <property type="entry name" value="U_BOX"/>
    <property type="match status" value="1"/>
</dbReference>
<evidence type="ECO:0000256" key="1">
    <source>
        <dbReference type="ARBA" id="ARBA00000900"/>
    </source>
</evidence>
<evidence type="ECO:0000313" key="10">
    <source>
        <dbReference type="EMBL" id="KAH0460150.1"/>
    </source>
</evidence>
<dbReference type="InterPro" id="IPR045202">
    <property type="entry name" value="CHIP_RING-Ubox"/>
</dbReference>
<dbReference type="EMBL" id="JAGFBR010000010">
    <property type="protein sequence ID" value="KAH0460150.1"/>
    <property type="molecule type" value="Genomic_DNA"/>
</dbReference>
<evidence type="ECO:0000313" key="11">
    <source>
        <dbReference type="Proteomes" id="UP000775213"/>
    </source>
</evidence>
<dbReference type="InterPro" id="IPR013083">
    <property type="entry name" value="Znf_RING/FYVE/PHD"/>
</dbReference>
<evidence type="ECO:0000256" key="4">
    <source>
        <dbReference type="ARBA" id="ARBA00022679"/>
    </source>
</evidence>
<dbReference type="EC" id="2.3.2.27" evidence="3"/>
<accession>A0AAV7GVP8</accession>
<organism evidence="10 11">
    <name type="scientific">Dendrobium chrysotoxum</name>
    <name type="common">Orchid</name>
    <dbReference type="NCBI Taxonomy" id="161865"/>
    <lineage>
        <taxon>Eukaryota</taxon>
        <taxon>Viridiplantae</taxon>
        <taxon>Streptophyta</taxon>
        <taxon>Embryophyta</taxon>
        <taxon>Tracheophyta</taxon>
        <taxon>Spermatophyta</taxon>
        <taxon>Magnoliopsida</taxon>
        <taxon>Liliopsida</taxon>
        <taxon>Asparagales</taxon>
        <taxon>Orchidaceae</taxon>
        <taxon>Epidendroideae</taxon>
        <taxon>Malaxideae</taxon>
        <taxon>Dendrobiinae</taxon>
        <taxon>Dendrobium</taxon>
    </lineage>
</organism>
<dbReference type="InterPro" id="IPR003613">
    <property type="entry name" value="Ubox_domain"/>
</dbReference>
<feature type="compositionally biased region" description="Low complexity" evidence="8">
    <location>
        <begin position="288"/>
        <end position="307"/>
    </location>
</feature>
<proteinExistence type="predicted"/>
<dbReference type="GO" id="GO:0006515">
    <property type="term" value="P:protein quality control for misfolded or incompletely synthesized proteins"/>
    <property type="evidence" value="ECO:0007669"/>
    <property type="project" value="TreeGrafter"/>
</dbReference>